<evidence type="ECO:0000313" key="4">
    <source>
        <dbReference type="Proteomes" id="UP000288293"/>
    </source>
</evidence>
<protein>
    <submittedName>
        <fullName evidence="3">Sensor histidine kinase</fullName>
    </submittedName>
</protein>
<dbReference type="GO" id="GO:0016020">
    <property type="term" value="C:membrane"/>
    <property type="evidence" value="ECO:0007669"/>
    <property type="project" value="InterPro"/>
</dbReference>
<keyword evidence="1" id="KW-1133">Transmembrane helix</keyword>
<keyword evidence="1" id="KW-0812">Transmembrane</keyword>
<dbReference type="OrthoDB" id="2514702at2"/>
<evidence type="ECO:0000259" key="2">
    <source>
        <dbReference type="SMART" id="SM00387"/>
    </source>
</evidence>
<name>A0A432W6N1_9GAMM</name>
<dbReference type="InterPro" id="IPR050640">
    <property type="entry name" value="Bact_2-comp_sensor_kinase"/>
</dbReference>
<feature type="transmembrane region" description="Helical" evidence="1">
    <location>
        <begin position="72"/>
        <end position="93"/>
    </location>
</feature>
<dbReference type="Proteomes" id="UP000288293">
    <property type="component" value="Unassembled WGS sequence"/>
</dbReference>
<dbReference type="Pfam" id="PF06580">
    <property type="entry name" value="His_kinase"/>
    <property type="match status" value="1"/>
</dbReference>
<dbReference type="PANTHER" id="PTHR34220">
    <property type="entry name" value="SENSOR HISTIDINE KINASE YPDA"/>
    <property type="match status" value="1"/>
</dbReference>
<feature type="domain" description="Histidine kinase/HSP90-like ATPase" evidence="2">
    <location>
        <begin position="253"/>
        <end position="354"/>
    </location>
</feature>
<dbReference type="Pfam" id="PF02518">
    <property type="entry name" value="HATPase_c"/>
    <property type="match status" value="1"/>
</dbReference>
<dbReference type="InterPro" id="IPR036890">
    <property type="entry name" value="HATPase_C_sf"/>
</dbReference>
<reference evidence="3 4" key="1">
    <citation type="journal article" date="2011" name="Front. Microbiol.">
        <title>Genomic signatures of strain selection and enhancement in Bacillus atrophaeus var. globigii, a historical biowarfare simulant.</title>
        <authorList>
            <person name="Gibbons H.S."/>
            <person name="Broomall S.M."/>
            <person name="McNew L.A."/>
            <person name="Daligault H."/>
            <person name="Chapman C."/>
            <person name="Bruce D."/>
            <person name="Karavis M."/>
            <person name="Krepps M."/>
            <person name="McGregor P.A."/>
            <person name="Hong C."/>
            <person name="Park K.H."/>
            <person name="Akmal A."/>
            <person name="Feldman A."/>
            <person name="Lin J.S."/>
            <person name="Chang W.E."/>
            <person name="Higgs B.W."/>
            <person name="Demirev P."/>
            <person name="Lindquist J."/>
            <person name="Liem A."/>
            <person name="Fochler E."/>
            <person name="Read T.D."/>
            <person name="Tapia R."/>
            <person name="Johnson S."/>
            <person name="Bishop-Lilly K.A."/>
            <person name="Detter C."/>
            <person name="Han C."/>
            <person name="Sozhamannan S."/>
            <person name="Rosenzweig C.N."/>
            <person name="Skowronski E.W."/>
        </authorList>
    </citation>
    <scope>NUCLEOTIDE SEQUENCE [LARGE SCALE GENOMIC DNA]</scope>
    <source>
        <strain evidence="3 4">MLST1</strain>
    </source>
</reference>
<gene>
    <name evidence="3" type="ORF">CWE09_03085</name>
</gene>
<feature type="transmembrane region" description="Helical" evidence="1">
    <location>
        <begin position="12"/>
        <end position="35"/>
    </location>
</feature>
<dbReference type="GO" id="GO:0000155">
    <property type="term" value="F:phosphorelay sensor kinase activity"/>
    <property type="evidence" value="ECO:0007669"/>
    <property type="project" value="InterPro"/>
</dbReference>
<evidence type="ECO:0000313" key="3">
    <source>
        <dbReference type="EMBL" id="RUO25730.1"/>
    </source>
</evidence>
<dbReference type="RefSeq" id="WP_126802547.1">
    <property type="nucleotide sequence ID" value="NZ_PIPL01000001.1"/>
</dbReference>
<dbReference type="PANTHER" id="PTHR34220:SF7">
    <property type="entry name" value="SENSOR HISTIDINE KINASE YPDA"/>
    <property type="match status" value="1"/>
</dbReference>
<proteinExistence type="predicted"/>
<keyword evidence="3" id="KW-0808">Transferase</keyword>
<dbReference type="SMART" id="SM00387">
    <property type="entry name" value="HATPase_c"/>
    <property type="match status" value="1"/>
</dbReference>
<evidence type="ECO:0000256" key="1">
    <source>
        <dbReference type="SAM" id="Phobius"/>
    </source>
</evidence>
<feature type="transmembrane region" description="Helical" evidence="1">
    <location>
        <begin position="113"/>
        <end position="135"/>
    </location>
</feature>
<feature type="transmembrane region" description="Helical" evidence="1">
    <location>
        <begin position="41"/>
        <end position="60"/>
    </location>
</feature>
<keyword evidence="1" id="KW-0472">Membrane</keyword>
<comment type="caution">
    <text evidence="3">The sequence shown here is derived from an EMBL/GenBank/DDBJ whole genome shotgun (WGS) entry which is preliminary data.</text>
</comment>
<dbReference type="InterPro" id="IPR010559">
    <property type="entry name" value="Sig_transdc_His_kin_internal"/>
</dbReference>
<keyword evidence="4" id="KW-1185">Reference proteome</keyword>
<keyword evidence="3" id="KW-0418">Kinase</keyword>
<dbReference type="AlphaFoldDB" id="A0A432W6N1"/>
<dbReference type="Gene3D" id="3.30.565.10">
    <property type="entry name" value="Histidine kinase-like ATPase, C-terminal domain"/>
    <property type="match status" value="1"/>
</dbReference>
<dbReference type="SUPFAM" id="SSF55874">
    <property type="entry name" value="ATPase domain of HSP90 chaperone/DNA topoisomerase II/histidine kinase"/>
    <property type="match status" value="1"/>
</dbReference>
<dbReference type="EMBL" id="PIPL01000001">
    <property type="protein sequence ID" value="RUO25730.1"/>
    <property type="molecule type" value="Genomic_DNA"/>
</dbReference>
<sequence length="355" mass="41329">MKWRLLLEDRNKFFWILQTCGWFGYALVQYIGSLTQEMRDIYVVIILLGAYAGFLLTIPLRYLYRRIWDWSPWLLGTVVFFCSFMAAAIWAVIDNATQWEIYKFGYRPHNPLFYFNHSIAKFYIMLSWSGLYFVIKYYQMLQDEKQKALTAVSMAHQSQLKMLRYQLNPHFLFNTLNAISTLILVQENKAANKMMAKLSDFLRFSLDNEPIKRIPLSRELEVMMLYLDIEKVRFEERLQVTTSVSESASRGLVPSMLLQPIIENSIKYAIARLEEGGLIEIRAKVDGEDLLIEVADNGPVPFSEPKTTYNGRTGVGLSNTRQRLKALYGKRYSFNLSANQPNGCLVEIRIPWQVV</sequence>
<organism evidence="3 4">
    <name type="scientific">Aliidiomarina minuta</name>
    <dbReference type="NCBI Taxonomy" id="880057"/>
    <lineage>
        <taxon>Bacteria</taxon>
        <taxon>Pseudomonadati</taxon>
        <taxon>Pseudomonadota</taxon>
        <taxon>Gammaproteobacteria</taxon>
        <taxon>Alteromonadales</taxon>
        <taxon>Idiomarinaceae</taxon>
        <taxon>Aliidiomarina</taxon>
    </lineage>
</organism>
<accession>A0A432W6N1</accession>
<dbReference type="InterPro" id="IPR003594">
    <property type="entry name" value="HATPase_dom"/>
</dbReference>